<feature type="domain" description="MobA-like NTP transferase" evidence="9">
    <location>
        <begin position="11"/>
        <end position="156"/>
    </location>
</feature>
<evidence type="ECO:0000256" key="2">
    <source>
        <dbReference type="ARBA" id="ARBA00022679"/>
    </source>
</evidence>
<proteinExistence type="inferred from homology"/>
<comment type="domain">
    <text evidence="8">The N-terminal domain determines nucleotide recognition and specific binding, while the C-terminal domain determines the specific binding to the target protein.</text>
</comment>
<comment type="cofactor">
    <cofactor evidence="8">
        <name>Mg(2+)</name>
        <dbReference type="ChEBI" id="CHEBI:18420"/>
    </cofactor>
</comment>
<evidence type="ECO:0000313" key="10">
    <source>
        <dbReference type="EMBL" id="AKH17414.1"/>
    </source>
</evidence>
<dbReference type="Gene3D" id="3.90.550.10">
    <property type="entry name" value="Spore Coat Polysaccharide Biosynthesis Protein SpsA, Chain A"/>
    <property type="match status" value="1"/>
</dbReference>
<evidence type="ECO:0000256" key="1">
    <source>
        <dbReference type="ARBA" id="ARBA00022490"/>
    </source>
</evidence>
<gene>
    <name evidence="8" type="primary">mobA</name>
    <name evidence="10" type="ORF">SY84_10625</name>
</gene>
<evidence type="ECO:0000313" key="11">
    <source>
        <dbReference type="Proteomes" id="UP000034024"/>
    </source>
</evidence>
<dbReference type="KEGG" id="dch:SY84_10625"/>
<dbReference type="PANTHER" id="PTHR19136">
    <property type="entry name" value="MOLYBDENUM COFACTOR GUANYLYLTRANSFERASE"/>
    <property type="match status" value="1"/>
</dbReference>
<dbReference type="PATRIC" id="fig|1309411.5.peg.2159"/>
<dbReference type="GO" id="GO:0061603">
    <property type="term" value="F:molybdenum cofactor guanylyltransferase activity"/>
    <property type="evidence" value="ECO:0007669"/>
    <property type="project" value="UniProtKB-EC"/>
</dbReference>
<feature type="binding site" evidence="8">
    <location>
        <begin position="14"/>
        <end position="16"/>
    </location>
    <ligand>
        <name>GTP</name>
        <dbReference type="ChEBI" id="CHEBI:37565"/>
    </ligand>
</feature>
<evidence type="ECO:0000259" key="9">
    <source>
        <dbReference type="Pfam" id="PF12804"/>
    </source>
</evidence>
<keyword evidence="2 8" id="KW-0808">Transferase</keyword>
<keyword evidence="10" id="KW-0548">Nucleotidyltransferase</keyword>
<keyword evidence="6 8" id="KW-0342">GTP-binding</keyword>
<reference evidence="10 11" key="1">
    <citation type="submission" date="2015-01" db="EMBL/GenBank/DDBJ databases">
        <title>Deinococcus soli/N5/whole genome sequencing.</title>
        <authorList>
            <person name="Kim M.K."/>
            <person name="Srinivasan S."/>
            <person name="Lee J.-J."/>
        </authorList>
    </citation>
    <scope>NUCLEOTIDE SEQUENCE [LARGE SCALE GENOMIC DNA]</scope>
    <source>
        <strain evidence="10 11">N5</strain>
    </source>
</reference>
<comment type="function">
    <text evidence="8">Transfers a GMP moiety from GTP to Mo-molybdopterin (Mo-MPT) cofactor (Moco or molybdenum cofactor) to form Mo-molybdopterin guanine dinucleotide (Mo-MGD) cofactor.</text>
</comment>
<keyword evidence="4 8" id="KW-0547">Nucleotide-binding</keyword>
<dbReference type="Pfam" id="PF12804">
    <property type="entry name" value="NTP_transf_3"/>
    <property type="match status" value="1"/>
</dbReference>
<feature type="binding site" evidence="8">
    <location>
        <position position="26"/>
    </location>
    <ligand>
        <name>GTP</name>
        <dbReference type="ChEBI" id="CHEBI:37565"/>
    </ligand>
</feature>
<dbReference type="EMBL" id="CP011389">
    <property type="protein sequence ID" value="AKH17414.1"/>
    <property type="molecule type" value="Genomic_DNA"/>
</dbReference>
<dbReference type="RefSeq" id="WP_046843982.1">
    <property type="nucleotide sequence ID" value="NZ_CP011389.1"/>
</dbReference>
<organism evidence="10 11">
    <name type="scientific">Deinococcus soli</name>
    <name type="common">ex Cha et al. 2016</name>
    <dbReference type="NCBI Taxonomy" id="1309411"/>
    <lineage>
        <taxon>Bacteria</taxon>
        <taxon>Thermotogati</taxon>
        <taxon>Deinococcota</taxon>
        <taxon>Deinococci</taxon>
        <taxon>Deinococcales</taxon>
        <taxon>Deinococcaceae</taxon>
        <taxon>Deinococcus</taxon>
    </lineage>
</organism>
<keyword evidence="3 8" id="KW-0479">Metal-binding</keyword>
<dbReference type="InterPro" id="IPR029044">
    <property type="entry name" value="Nucleotide-diphossugar_trans"/>
</dbReference>
<dbReference type="GO" id="GO:0006777">
    <property type="term" value="P:Mo-molybdopterin cofactor biosynthetic process"/>
    <property type="evidence" value="ECO:0007669"/>
    <property type="project" value="UniProtKB-KW"/>
</dbReference>
<feature type="binding site" evidence="8">
    <location>
        <position position="98"/>
    </location>
    <ligand>
        <name>Mg(2+)</name>
        <dbReference type="ChEBI" id="CHEBI:18420"/>
    </ligand>
</feature>
<dbReference type="SUPFAM" id="SSF53448">
    <property type="entry name" value="Nucleotide-diphospho-sugar transferases"/>
    <property type="match status" value="1"/>
</dbReference>
<name>A0A0F7JQ03_9DEIO</name>
<dbReference type="InterPro" id="IPR025877">
    <property type="entry name" value="MobA-like_NTP_Trfase"/>
</dbReference>
<keyword evidence="5 8" id="KW-0460">Magnesium</keyword>
<dbReference type="CDD" id="cd02503">
    <property type="entry name" value="MobA"/>
    <property type="match status" value="1"/>
</dbReference>
<keyword evidence="11" id="KW-1185">Reference proteome</keyword>
<dbReference type="PANTHER" id="PTHR19136:SF81">
    <property type="entry name" value="MOLYBDENUM COFACTOR GUANYLYLTRANSFERASE"/>
    <property type="match status" value="1"/>
</dbReference>
<keyword evidence="1 8" id="KW-0963">Cytoplasm</keyword>
<keyword evidence="7 8" id="KW-0501">Molybdenum cofactor biosynthesis</keyword>
<dbReference type="HAMAP" id="MF_00316">
    <property type="entry name" value="MobA"/>
    <property type="match status" value="1"/>
</dbReference>
<dbReference type="GO" id="GO:0046872">
    <property type="term" value="F:metal ion binding"/>
    <property type="evidence" value="ECO:0007669"/>
    <property type="project" value="UniProtKB-KW"/>
</dbReference>
<comment type="subcellular location">
    <subcellularLocation>
        <location evidence="8">Cytoplasm</location>
    </subcellularLocation>
</comment>
<comment type="caution">
    <text evidence="8">Lacks conserved residue(s) required for the propagation of feature annotation.</text>
</comment>
<evidence type="ECO:0000256" key="4">
    <source>
        <dbReference type="ARBA" id="ARBA00022741"/>
    </source>
</evidence>
<comment type="catalytic activity">
    <reaction evidence="8">
        <text>Mo-molybdopterin + GTP + H(+) = Mo-molybdopterin guanine dinucleotide + diphosphate</text>
        <dbReference type="Rhea" id="RHEA:34243"/>
        <dbReference type="ChEBI" id="CHEBI:15378"/>
        <dbReference type="ChEBI" id="CHEBI:33019"/>
        <dbReference type="ChEBI" id="CHEBI:37565"/>
        <dbReference type="ChEBI" id="CHEBI:71302"/>
        <dbReference type="ChEBI" id="CHEBI:71310"/>
        <dbReference type="EC" id="2.7.7.77"/>
    </reaction>
</comment>
<protein>
    <recommendedName>
        <fullName evidence="8">Probable molybdenum cofactor guanylyltransferase</fullName>
        <shortName evidence="8">MoCo guanylyltransferase</shortName>
        <ecNumber evidence="8">2.7.7.77</ecNumber>
    </recommendedName>
    <alternativeName>
        <fullName evidence="8">GTP:molybdopterin guanylyltransferase</fullName>
    </alternativeName>
    <alternativeName>
        <fullName evidence="8">Mo-MPT guanylyltransferase</fullName>
    </alternativeName>
    <alternativeName>
        <fullName evidence="8">Molybdopterin guanylyltransferase</fullName>
    </alternativeName>
    <alternativeName>
        <fullName evidence="8">Molybdopterin-guanine dinucleotide synthase</fullName>
        <shortName evidence="8">MGD synthase</shortName>
    </alternativeName>
</protein>
<dbReference type="EC" id="2.7.7.77" evidence="8"/>
<dbReference type="InterPro" id="IPR013482">
    <property type="entry name" value="Molybde_CF_guanTrfase"/>
</dbReference>
<dbReference type="GO" id="GO:0005737">
    <property type="term" value="C:cytoplasm"/>
    <property type="evidence" value="ECO:0007669"/>
    <property type="project" value="UniProtKB-SubCell"/>
</dbReference>
<evidence type="ECO:0000256" key="7">
    <source>
        <dbReference type="ARBA" id="ARBA00023150"/>
    </source>
</evidence>
<dbReference type="OrthoDB" id="9788394at2"/>
<dbReference type="GO" id="GO:0005525">
    <property type="term" value="F:GTP binding"/>
    <property type="evidence" value="ECO:0007669"/>
    <property type="project" value="UniProtKB-UniRule"/>
</dbReference>
<evidence type="ECO:0000256" key="3">
    <source>
        <dbReference type="ARBA" id="ARBA00022723"/>
    </source>
</evidence>
<dbReference type="AlphaFoldDB" id="A0A0F7JQ03"/>
<comment type="similarity">
    <text evidence="8">Belongs to the MobA family.</text>
</comment>
<dbReference type="Proteomes" id="UP000034024">
    <property type="component" value="Chromosome"/>
</dbReference>
<evidence type="ECO:0000256" key="6">
    <source>
        <dbReference type="ARBA" id="ARBA00023134"/>
    </source>
</evidence>
<evidence type="ECO:0000256" key="5">
    <source>
        <dbReference type="ARBA" id="ARBA00022842"/>
    </source>
</evidence>
<feature type="binding site" evidence="8">
    <location>
        <position position="98"/>
    </location>
    <ligand>
        <name>GTP</name>
        <dbReference type="ChEBI" id="CHEBI:37565"/>
    </ligand>
</feature>
<sequence>MTREPWADVTGVVTAGGRSSRFGSDKALVTWQGRTLLDRACTPLDHAATRLIIAPEGRYQMPGWRVTPDTRPGEGPLAALEAALHAAPDGWVAFTGVDLPCLTRDYWDTLLAARAPGVLGVQALDGLRRPQPLAALYHTSLRAHVTDLLDMGERRLRFAVLAGQVRHVPGLDPALLRNVNTPADLPGTR</sequence>
<evidence type="ECO:0000256" key="8">
    <source>
        <dbReference type="HAMAP-Rule" id="MF_00316"/>
    </source>
</evidence>
<feature type="binding site" evidence="8">
    <location>
        <position position="69"/>
    </location>
    <ligand>
        <name>GTP</name>
        <dbReference type="ChEBI" id="CHEBI:37565"/>
    </ligand>
</feature>
<accession>A0A0F7JQ03</accession>